<evidence type="ECO:0000313" key="2">
    <source>
        <dbReference type="Proteomes" id="UP000269438"/>
    </source>
</evidence>
<keyword evidence="2" id="KW-1185">Reference proteome</keyword>
<comment type="caution">
    <text evidence="1">The sequence shown here is derived from an EMBL/GenBank/DDBJ whole genome shotgun (WGS) entry which is preliminary data.</text>
</comment>
<dbReference type="Proteomes" id="UP000269438">
    <property type="component" value="Unassembled WGS sequence"/>
</dbReference>
<gene>
    <name evidence="1" type="ORF">D9V34_11380</name>
</gene>
<proteinExistence type="predicted"/>
<organism evidence="1 2">
    <name type="scientific">Mycetocola lacteus</name>
    <dbReference type="NCBI Taxonomy" id="76637"/>
    <lineage>
        <taxon>Bacteria</taxon>
        <taxon>Bacillati</taxon>
        <taxon>Actinomycetota</taxon>
        <taxon>Actinomycetes</taxon>
        <taxon>Micrococcales</taxon>
        <taxon>Microbacteriaceae</taxon>
        <taxon>Mycetocola</taxon>
    </lineage>
</organism>
<protein>
    <recommendedName>
        <fullName evidence="3">DNA mismatch repair protein</fullName>
    </recommendedName>
</protein>
<dbReference type="AlphaFoldDB" id="A0A3L7APU7"/>
<dbReference type="EMBL" id="RCUY01000009">
    <property type="protein sequence ID" value="RLP82377.1"/>
    <property type="molecule type" value="Genomic_DNA"/>
</dbReference>
<sequence length="88" mass="9624">MSVGGRTVIHMTTPTLIQAHGGLRLHPVRPALWRVIARDDRIVGHLEARDTPEGEVFVAKRFSALAGSFTPLGEFWSADDAVDCLRCA</sequence>
<reference evidence="1 2" key="1">
    <citation type="submission" date="2018-10" db="EMBL/GenBank/DDBJ databases">
        <authorList>
            <person name="Li J."/>
        </authorList>
    </citation>
    <scope>NUCLEOTIDE SEQUENCE [LARGE SCALE GENOMIC DNA]</scope>
    <source>
        <strain evidence="1 2">JCM 11654</strain>
    </source>
</reference>
<evidence type="ECO:0000313" key="1">
    <source>
        <dbReference type="EMBL" id="RLP82377.1"/>
    </source>
</evidence>
<accession>A0A3L7APU7</accession>
<evidence type="ECO:0008006" key="3">
    <source>
        <dbReference type="Google" id="ProtNLM"/>
    </source>
</evidence>
<name>A0A3L7APU7_9MICO</name>